<sequence>MTTYAVTLNTWNSSAFWAGIAESGPGHTLDFSLLPSDFSVQFDPGLNTITLSDGTTSFVVGDAGYIGSPDATLGGATLLSFFQTVIGSQGGDSLVGTTAADNLLGGDGADTVILDDGFGADTITGGEGGTDSDIVDLSLLGGRVTVDYFGNEAGIITDGTDTATFSQIEGFILTGSADFLTSGADLSGQTVLAGAGDDTIWAGRGNDTIFGEEGNDEIYADLGNDSIDGGIGNDDLGGDGGDDTVLGGAGNDYVEGATGNDLLAGGTGADTILGGADSDTILIEDGFGADQITGGETGIDDDLIDLSALGGPVSVSYTGVEAGRITDGTDMLTFSGIERLILSDFADTLSGTADTIGIDVDAGAGNDRIFSGSGADSISGGDGNDTITADYGDDTLSGGDGNDSISASFGNDLVDGGAGNDTIYDGFGTDTVHGGAGDDVLWAGRGDLDMIYGDDGADTINVDTEFGSDTIHGGEGGTDSDALNFYFFDYVDRAVTVTYSGSETGTFTDGIDTATFHEIERLSLTEQADRVDATLSLAAVTADGRLGDDTLLGGSGNDSLSGGIGADTLSGGSGQDTLAGGGGSDSLAGGSGDDSFVYAAGDGTDTIADFNTGNSGTLSDGDASNNDFIDLSAFYDNLQQIYADQADDGLLNQSNTVDAKGRAVDYSDNAQFGTGSLTLTGATADSSFYTEENTAVVCFTAGTLIRTPGGEVPIEVLRPGHMVTTRDGGPQRIVWIAERRLGPAQLALNPRLRPVILAPGLLGGQSPLVVSPQHGVVVPRAGGGETLVRAIHLARMSGGKARVAKGCRSVTYIHLMFGQHQIVYANGTPSESFYPGPWALAALDRGPLDELARLFPAMFHTAPDRSYGPTARRFARFAELPPTIRDLAGW</sequence>
<dbReference type="Pfam" id="PF13403">
    <property type="entry name" value="Hint_2"/>
    <property type="match status" value="1"/>
</dbReference>
<dbReference type="InterPro" id="IPR018511">
    <property type="entry name" value="Hemolysin-typ_Ca-bd_CS"/>
</dbReference>
<dbReference type="InterPro" id="IPR001343">
    <property type="entry name" value="Hemolysn_Ca-bd"/>
</dbReference>
<feature type="domain" description="Hedgehog/Intein (Hint)" evidence="4">
    <location>
        <begin position="697"/>
        <end position="836"/>
    </location>
</feature>
<dbReference type="SUPFAM" id="SSF51294">
    <property type="entry name" value="Hedgehog/intein (Hint) domain"/>
    <property type="match status" value="1"/>
</dbReference>
<dbReference type="Gene3D" id="2.150.10.10">
    <property type="entry name" value="Serralysin-like metalloprotease, C-terminal"/>
    <property type="match status" value="3"/>
</dbReference>
<evidence type="ECO:0000259" key="4">
    <source>
        <dbReference type="Pfam" id="PF13403"/>
    </source>
</evidence>
<evidence type="ECO:0000256" key="3">
    <source>
        <dbReference type="SAM" id="MobiDB-lite"/>
    </source>
</evidence>
<dbReference type="PRINTS" id="PR00313">
    <property type="entry name" value="CABNDNGRPT"/>
</dbReference>
<evidence type="ECO:0000256" key="2">
    <source>
        <dbReference type="ARBA" id="ARBA00022525"/>
    </source>
</evidence>
<feature type="region of interest" description="Disordered" evidence="3">
    <location>
        <begin position="563"/>
        <end position="586"/>
    </location>
</feature>
<dbReference type="Proteomes" id="UP000295142">
    <property type="component" value="Unassembled WGS sequence"/>
</dbReference>
<proteinExistence type="predicted"/>
<dbReference type="InterPro" id="IPR011049">
    <property type="entry name" value="Serralysin-like_metalloprot_C"/>
</dbReference>
<gene>
    <name evidence="5" type="ORF">EV655_101203</name>
</gene>
<organism evidence="5 6">
    <name type="scientific">Rhodovulum euryhalinum</name>
    <dbReference type="NCBI Taxonomy" id="35805"/>
    <lineage>
        <taxon>Bacteria</taxon>
        <taxon>Pseudomonadati</taxon>
        <taxon>Pseudomonadota</taxon>
        <taxon>Alphaproteobacteria</taxon>
        <taxon>Rhodobacterales</taxon>
        <taxon>Paracoccaceae</taxon>
        <taxon>Rhodovulum</taxon>
    </lineage>
</organism>
<reference evidence="5 6" key="1">
    <citation type="submission" date="2019-03" db="EMBL/GenBank/DDBJ databases">
        <title>Genomic Encyclopedia of Type Strains, Phase IV (KMG-IV): sequencing the most valuable type-strain genomes for metagenomic binning, comparative biology and taxonomic classification.</title>
        <authorList>
            <person name="Goeker M."/>
        </authorList>
    </citation>
    <scope>NUCLEOTIDE SEQUENCE [LARGE SCALE GENOMIC DNA]</scope>
    <source>
        <strain evidence="5 6">DSM 4868</strain>
    </source>
</reference>
<dbReference type="InterPro" id="IPR036844">
    <property type="entry name" value="Hint_dom_sf"/>
</dbReference>
<keyword evidence="6" id="KW-1185">Reference proteome</keyword>
<dbReference type="Pfam" id="PF00353">
    <property type="entry name" value="HemolysinCabind"/>
    <property type="match status" value="7"/>
</dbReference>
<dbReference type="GO" id="GO:0005509">
    <property type="term" value="F:calcium ion binding"/>
    <property type="evidence" value="ECO:0007669"/>
    <property type="project" value="InterPro"/>
</dbReference>
<dbReference type="RefSeq" id="WP_132540431.1">
    <property type="nucleotide sequence ID" value="NZ_SLWW01000001.1"/>
</dbReference>
<evidence type="ECO:0000313" key="6">
    <source>
        <dbReference type="Proteomes" id="UP000295142"/>
    </source>
</evidence>
<dbReference type="GO" id="GO:0005576">
    <property type="term" value="C:extracellular region"/>
    <property type="evidence" value="ECO:0007669"/>
    <property type="project" value="UniProtKB-SubCell"/>
</dbReference>
<evidence type="ECO:0000313" key="5">
    <source>
        <dbReference type="EMBL" id="TCO74046.1"/>
    </source>
</evidence>
<comment type="subcellular location">
    <subcellularLocation>
        <location evidence="1">Secreted</location>
    </subcellularLocation>
</comment>
<dbReference type="InterPro" id="IPR050557">
    <property type="entry name" value="RTX_toxin/Mannuronan_C5-epim"/>
</dbReference>
<dbReference type="InterPro" id="IPR028992">
    <property type="entry name" value="Hedgehog/Intein_dom"/>
</dbReference>
<dbReference type="OrthoDB" id="6305173at2"/>
<feature type="region of interest" description="Disordered" evidence="3">
    <location>
        <begin position="373"/>
        <end position="395"/>
    </location>
</feature>
<dbReference type="PANTHER" id="PTHR38340">
    <property type="entry name" value="S-LAYER PROTEIN"/>
    <property type="match status" value="1"/>
</dbReference>
<accession>A0A4R2KSN6</accession>
<dbReference type="EMBL" id="SLWW01000001">
    <property type="protein sequence ID" value="TCO74046.1"/>
    <property type="molecule type" value="Genomic_DNA"/>
</dbReference>
<name>A0A4R2KSN6_9RHOB</name>
<dbReference type="Gene3D" id="2.160.20.160">
    <property type="match status" value="1"/>
</dbReference>
<protein>
    <submittedName>
        <fullName evidence="5">Ca2+-binding RTX toxin-like protein</fullName>
    </submittedName>
</protein>
<keyword evidence="2" id="KW-0964">Secreted</keyword>
<feature type="compositionally biased region" description="Gly residues" evidence="3">
    <location>
        <begin position="571"/>
        <end position="586"/>
    </location>
</feature>
<dbReference type="PROSITE" id="PS00330">
    <property type="entry name" value="HEMOLYSIN_CALCIUM"/>
    <property type="match status" value="6"/>
</dbReference>
<dbReference type="AlphaFoldDB" id="A0A4R2KSN6"/>
<comment type="caution">
    <text evidence="5">The sequence shown here is derived from an EMBL/GenBank/DDBJ whole genome shotgun (WGS) entry which is preliminary data.</text>
</comment>
<evidence type="ECO:0000256" key="1">
    <source>
        <dbReference type="ARBA" id="ARBA00004613"/>
    </source>
</evidence>
<dbReference type="SUPFAM" id="SSF51120">
    <property type="entry name" value="beta-Roll"/>
    <property type="match status" value="4"/>
</dbReference>
<dbReference type="PANTHER" id="PTHR38340:SF1">
    <property type="entry name" value="S-LAYER PROTEIN"/>
    <property type="match status" value="1"/>
</dbReference>